<dbReference type="GeneID" id="28250992"/>
<sequence>MSLVYQEAFDAHHAIFRIFRLRLALRHDLELFVDHWRIIDFFMLFPGRLERMRLKSEHRKFRKPIKEFTGRKRYENQPDDVVLFRRMEIVQLAAVNTLVQAKFLSDDALKKGQMHFSAATVPEQIEVPAKSHNDQEAALTEILELLATDYVFSGKNGIKSRSGLLEHRYDAI</sequence>
<accession>A0A1B1A5X8</accession>
<gene>
    <name evidence="1" type="ORF">K529_014120</name>
</gene>
<name>A0A1B1A5X8_9RHOB</name>
<evidence type="ECO:0000313" key="2">
    <source>
        <dbReference type="Proteomes" id="UP000013243"/>
    </source>
</evidence>
<dbReference type="InterPro" id="IPR046901">
    <property type="entry name" value="ABC-3C_MC5"/>
</dbReference>
<dbReference type="STRING" id="1265309.K529_014120"/>
<dbReference type="Pfam" id="PF20291">
    <property type="entry name" value="MC5"/>
    <property type="match status" value="1"/>
</dbReference>
<proteinExistence type="predicted"/>
<dbReference type="RefSeq" id="WP_005628333.1">
    <property type="nucleotide sequence ID" value="NZ_CP015230.1"/>
</dbReference>
<dbReference type="AlphaFoldDB" id="A0A1B1A5X8"/>
<dbReference type="KEGG" id="rmb:K529_014120"/>
<reference evidence="1 2" key="1">
    <citation type="journal article" date="2016" name="ISME J.">
        <title>Global occurrence and heterogeneity of the Roseobacter-clade species Ruegeria mobilis.</title>
        <authorList>
            <person name="Sonnenschein E."/>
            <person name="Gram L."/>
        </authorList>
    </citation>
    <scope>NUCLEOTIDE SEQUENCE [LARGE SCALE GENOMIC DNA]</scope>
    <source>
        <strain evidence="1 2">F1926</strain>
    </source>
</reference>
<dbReference type="OrthoDB" id="9092598at2"/>
<protein>
    <submittedName>
        <fullName evidence="1">Uncharacterized protein</fullName>
    </submittedName>
</protein>
<dbReference type="Proteomes" id="UP000013243">
    <property type="component" value="Chromosome"/>
</dbReference>
<dbReference type="EMBL" id="CP015230">
    <property type="protein sequence ID" value="ANP41908.1"/>
    <property type="molecule type" value="Genomic_DNA"/>
</dbReference>
<evidence type="ECO:0000313" key="1">
    <source>
        <dbReference type="EMBL" id="ANP41908.1"/>
    </source>
</evidence>
<organism evidence="1 2">
    <name type="scientific">Tritonibacter mobilis F1926</name>
    <dbReference type="NCBI Taxonomy" id="1265309"/>
    <lineage>
        <taxon>Bacteria</taxon>
        <taxon>Pseudomonadati</taxon>
        <taxon>Pseudomonadota</taxon>
        <taxon>Alphaproteobacteria</taxon>
        <taxon>Rhodobacterales</taxon>
        <taxon>Paracoccaceae</taxon>
        <taxon>Tritonibacter</taxon>
    </lineage>
</organism>